<gene>
    <name evidence="2" type="ORF">GND95_00365</name>
</gene>
<feature type="transmembrane region" description="Helical" evidence="1">
    <location>
        <begin position="12"/>
        <end position="31"/>
    </location>
</feature>
<evidence type="ECO:0000313" key="2">
    <source>
        <dbReference type="EMBL" id="KAE9636920.1"/>
    </source>
</evidence>
<dbReference type="EMBL" id="WSLF01000001">
    <property type="protein sequence ID" value="KAE9636920.1"/>
    <property type="molecule type" value="Genomic_DNA"/>
</dbReference>
<keyword evidence="1" id="KW-0812">Transmembrane</keyword>
<evidence type="ECO:0000313" key="3">
    <source>
        <dbReference type="Proteomes" id="UP000483018"/>
    </source>
</evidence>
<dbReference type="Proteomes" id="UP000483018">
    <property type="component" value="Unassembled WGS sequence"/>
</dbReference>
<keyword evidence="1" id="KW-1133">Transmembrane helix</keyword>
<dbReference type="PROSITE" id="PS51257">
    <property type="entry name" value="PROKAR_LIPOPROTEIN"/>
    <property type="match status" value="1"/>
</dbReference>
<feature type="transmembrane region" description="Helical" evidence="1">
    <location>
        <begin position="83"/>
        <end position="103"/>
    </location>
</feature>
<evidence type="ECO:0000256" key="1">
    <source>
        <dbReference type="SAM" id="Phobius"/>
    </source>
</evidence>
<dbReference type="OrthoDB" id="2381692at2"/>
<feature type="transmembrane region" description="Helical" evidence="1">
    <location>
        <begin position="51"/>
        <end position="71"/>
    </location>
</feature>
<comment type="caution">
    <text evidence="2">The sequence shown here is derived from an EMBL/GenBank/DDBJ whole genome shotgun (WGS) entry which is preliminary data.</text>
</comment>
<name>A0A7C8LIN0_9FIRM</name>
<dbReference type="RefSeq" id="WP_158738839.1">
    <property type="nucleotide sequence ID" value="NZ_JAFBEP010000004.1"/>
</dbReference>
<protein>
    <submittedName>
        <fullName evidence="2">Sporulation protein</fullName>
    </submittedName>
</protein>
<sequence>MHKLINTMIYNFFIALGVILGGALFGCAAAILCGEKPVKAMLVFSEQLKLWALIVALGGTFSSFEILDLGILKGEFKAVIKQILYILSAFAGAHMGYVILHALGVHNS</sequence>
<dbReference type="Pfam" id="PF14034">
    <property type="entry name" value="Spore_YtrH"/>
    <property type="match status" value="1"/>
</dbReference>
<reference evidence="2 3" key="1">
    <citation type="submission" date="2019-12" db="EMBL/GenBank/DDBJ databases">
        <title>Defluviitalea raffinosedens, isolated from a biogas fermenter, genome sequencing and characterization.</title>
        <authorList>
            <person name="Rettenmaier R."/>
            <person name="Schneider M."/>
            <person name="Neuhaus K."/>
            <person name="Liebl W."/>
            <person name="Zverlov V."/>
        </authorList>
    </citation>
    <scope>NUCLEOTIDE SEQUENCE [LARGE SCALE GENOMIC DNA]</scope>
    <source>
        <strain evidence="2 3">249c-K6</strain>
    </source>
</reference>
<keyword evidence="1" id="KW-0472">Membrane</keyword>
<dbReference type="InterPro" id="IPR025689">
    <property type="entry name" value="Spore_YtrH"/>
</dbReference>
<organism evidence="2 3">
    <name type="scientific">Defluviitalea raffinosedens</name>
    <dbReference type="NCBI Taxonomy" id="1450156"/>
    <lineage>
        <taxon>Bacteria</taxon>
        <taxon>Bacillati</taxon>
        <taxon>Bacillota</taxon>
        <taxon>Clostridia</taxon>
        <taxon>Lachnospirales</taxon>
        <taxon>Defluviitaleaceae</taxon>
        <taxon>Defluviitalea</taxon>
    </lineage>
</organism>
<keyword evidence="3" id="KW-1185">Reference proteome</keyword>
<dbReference type="AlphaFoldDB" id="A0A7C8LIN0"/>
<proteinExistence type="predicted"/>
<accession>A0A7C8LIN0</accession>